<evidence type="ECO:0000256" key="1">
    <source>
        <dbReference type="SAM" id="MobiDB-lite"/>
    </source>
</evidence>
<protein>
    <submittedName>
        <fullName evidence="2">Uncharacterized protein</fullName>
    </submittedName>
</protein>
<feature type="region of interest" description="Disordered" evidence="1">
    <location>
        <begin position="110"/>
        <end position="145"/>
    </location>
</feature>
<proteinExistence type="predicted"/>
<keyword evidence="3" id="KW-1185">Reference proteome</keyword>
<accession>A0A5M6IP65</accession>
<dbReference type="Proteomes" id="UP000325255">
    <property type="component" value="Unassembled WGS sequence"/>
</dbReference>
<dbReference type="AlphaFoldDB" id="A0A5M6IP65"/>
<name>A0A5M6IP65_9PROT</name>
<reference evidence="2 3" key="1">
    <citation type="submission" date="2019-09" db="EMBL/GenBank/DDBJ databases">
        <title>Genome sequence of Rhodovastum atsumiense, a diverse member of the Acetobacteraceae family of non-sulfur purple photosynthetic bacteria.</title>
        <authorList>
            <person name="Meyer T."/>
            <person name="Kyndt J."/>
        </authorList>
    </citation>
    <scope>NUCLEOTIDE SEQUENCE [LARGE SCALE GENOMIC DNA]</scope>
    <source>
        <strain evidence="2 3">DSM 21279</strain>
    </source>
</reference>
<dbReference type="RefSeq" id="WP_150042910.1">
    <property type="nucleotide sequence ID" value="NZ_OW485601.1"/>
</dbReference>
<evidence type="ECO:0000313" key="2">
    <source>
        <dbReference type="EMBL" id="KAA5610056.1"/>
    </source>
</evidence>
<dbReference type="EMBL" id="VWPK01000039">
    <property type="protein sequence ID" value="KAA5610056.1"/>
    <property type="molecule type" value="Genomic_DNA"/>
</dbReference>
<evidence type="ECO:0000313" key="3">
    <source>
        <dbReference type="Proteomes" id="UP000325255"/>
    </source>
</evidence>
<organism evidence="2 3">
    <name type="scientific">Rhodovastum atsumiense</name>
    <dbReference type="NCBI Taxonomy" id="504468"/>
    <lineage>
        <taxon>Bacteria</taxon>
        <taxon>Pseudomonadati</taxon>
        <taxon>Pseudomonadota</taxon>
        <taxon>Alphaproteobacteria</taxon>
        <taxon>Acetobacterales</taxon>
        <taxon>Acetobacteraceae</taxon>
        <taxon>Rhodovastum</taxon>
    </lineage>
</organism>
<gene>
    <name evidence="2" type="ORF">F1189_21375</name>
</gene>
<sequence length="145" mass="15876">MSMPRCAASNPDPGEWIPYAWIEAVDQDWIFIATEENVACFRREELPCGWGTCFRAPSGNLILAQEIDSRGSPADTCLDEVNQLDWPLADAPARAQAMMQLLRASPARVRERRSAATTTARASRRAEPAAQALLRVAPQAAPPVT</sequence>
<comment type="caution">
    <text evidence="2">The sequence shown here is derived from an EMBL/GenBank/DDBJ whole genome shotgun (WGS) entry which is preliminary data.</text>
</comment>